<dbReference type="RefSeq" id="XP_018224132.1">
    <property type="nucleotide sequence ID" value="XM_018372089.1"/>
</dbReference>
<dbReference type="EMBL" id="LFVZ01000056">
    <property type="protein sequence ID" value="KTW25446.1"/>
    <property type="molecule type" value="Genomic_DNA"/>
</dbReference>
<accession>A0A0W4ZAQ6</accession>
<sequence>MKKVCPVLSRESDELMFLCVNPTGTCNTLKEKLEEICQPLKEELKGDKLEEKCYERLEKCHFYGEACDGSKCKVYEEQCEKNGVIYKAPGSDFSPVKPRVSLLTMIGLEDVYKKAEKDGIIIGKVGVDLPRRFGDDFLQDLLLVLSEDEDNMDVASKCTEALKKCNDFEHLDHNFKELCKNETTKTEKCKKLLDVKERCTKLKLNLHVKGLSTKYDNVKSELLLWGQLPTLFTKGECAELESECFYLENACTNNIDGACQNVRAACYKKGQYRVLNTLFREGLKGKLGYIRYYNNPEECQKFVVEECTKLDKKYLPKCLYPKELCYLLSDDIFLQSKELGVLLDDQRDFPLEKDCIKLKEDCEGVLKDLGLNNGKCVTLKERCEYFKVTKELKYAFLKEKSDALADNEKCMKALKEKCDKLFRRRKNIYNVSCALPEETCKFMVSEAKNHCNIFKKNLEKHEIVNKTKDLNETLVEETCVLWDPYCDQLMENCPETLKNNSSSADGKGVCLQLKENCEPFWKKKQLEDGLTHELKGSLNKKDECKVALGERCARWKDASNQTFNDLLGNCNDTTKEDVCKKLVEKVKKKCLTLKIDLDKAKKELNDKKDEYEKAKQVAKESRKKANLLLSIPRQTVTPSAQNSSGSVPAQPPLAPPAAPAAGPPSSPESSSTSSGTPSSGMTNNAKLGLVKRAYVAVEVSEAEVKAFDDTAIAMELYLELKEECKALELDCGFRKECEESKQVCGEIDTLCKGIKPLEVTPYHTETIIKETMTVTMTETKTIDKADVKTVEKTVTVTESVGGGKVTEQCTLVKTTDTWVTSTSTVTSTVTLTSMRKCKPTKCTTDSTKETEEGGKEEEEVKPNDGMKIRVPDMIKIMLLGVIV</sequence>
<dbReference type="GeneID" id="28938292"/>
<feature type="region of interest" description="Disordered" evidence="2">
    <location>
        <begin position="840"/>
        <end position="863"/>
    </location>
</feature>
<dbReference type="InterPro" id="IPR021041">
    <property type="entry name" value="Maj_surf_glycoprot_2_C"/>
</dbReference>
<feature type="compositionally biased region" description="Pro residues" evidence="2">
    <location>
        <begin position="649"/>
        <end position="666"/>
    </location>
</feature>
<keyword evidence="5" id="KW-1185">Reference proteome</keyword>
<evidence type="ECO:0000256" key="1">
    <source>
        <dbReference type="SAM" id="Coils"/>
    </source>
</evidence>
<evidence type="ECO:0000313" key="5">
    <source>
        <dbReference type="Proteomes" id="UP000054454"/>
    </source>
</evidence>
<reference evidence="5" key="1">
    <citation type="journal article" date="2016" name="Nat. Commun.">
        <title>Genome analysis of three Pneumocystis species reveals adaptation mechanisms to life exclusively in mammalian hosts.</title>
        <authorList>
            <person name="Ma L."/>
            <person name="Chen Z."/>
            <person name="Huang D.W."/>
            <person name="Kutty G."/>
            <person name="Ishihara M."/>
            <person name="Wang H."/>
            <person name="Abouelleil A."/>
            <person name="Bishop L."/>
            <person name="Davey E."/>
            <person name="Deng R."/>
            <person name="Deng X."/>
            <person name="Fan L."/>
            <person name="Fantoni G."/>
            <person name="Fitzgerald M."/>
            <person name="Gogineni E."/>
            <person name="Goldberg J.M."/>
            <person name="Handley G."/>
            <person name="Hu X."/>
            <person name="Huber C."/>
            <person name="Jiao X."/>
            <person name="Jones K."/>
            <person name="Levin J.Z."/>
            <person name="Liu Y."/>
            <person name="Macdonald P."/>
            <person name="Melnikov A."/>
            <person name="Raley C."/>
            <person name="Sassi M."/>
            <person name="Sherman B.T."/>
            <person name="Song X."/>
            <person name="Sykes S."/>
            <person name="Tran B."/>
            <person name="Walsh L."/>
            <person name="Xia Y."/>
            <person name="Yang J."/>
            <person name="Young S."/>
            <person name="Zeng Q."/>
            <person name="Zheng X."/>
            <person name="Stephens R."/>
            <person name="Nusbaum C."/>
            <person name="Birren B.W."/>
            <person name="Azadi P."/>
            <person name="Lempicki R.A."/>
            <person name="Cuomo C.A."/>
            <person name="Kovacs J.A."/>
        </authorList>
    </citation>
    <scope>NUCLEOTIDE SEQUENCE [LARGE SCALE GENOMIC DNA]</scope>
    <source>
        <strain evidence="5">B80</strain>
    </source>
</reference>
<dbReference type="Proteomes" id="UP000054454">
    <property type="component" value="Unassembled WGS sequence"/>
</dbReference>
<name>A0A0W4ZAQ6_PNEC8</name>
<evidence type="ECO:0000256" key="2">
    <source>
        <dbReference type="SAM" id="MobiDB-lite"/>
    </source>
</evidence>
<protein>
    <recommendedName>
        <fullName evidence="3">Major surface glycoprotein 2 C-terminal domain-containing protein</fullName>
    </recommendedName>
</protein>
<dbReference type="VEuPathDB" id="FungiDB:T552_03740"/>
<gene>
    <name evidence="4" type="ORF">T552_03740</name>
</gene>
<feature type="compositionally biased region" description="Low complexity" evidence="2">
    <location>
        <begin position="667"/>
        <end position="680"/>
    </location>
</feature>
<comment type="caution">
    <text evidence="4">The sequence shown here is derived from an EMBL/GenBank/DDBJ whole genome shotgun (WGS) entry which is preliminary data.</text>
</comment>
<feature type="compositionally biased region" description="Basic and acidic residues" evidence="2">
    <location>
        <begin position="846"/>
        <end position="863"/>
    </location>
</feature>
<organism evidence="4 5">
    <name type="scientific">Pneumocystis carinii (strain B80)</name>
    <name type="common">Rat pneumocystis pneumonia agent</name>
    <name type="synonym">Pneumocystis carinii f. sp. carinii</name>
    <dbReference type="NCBI Taxonomy" id="1408658"/>
    <lineage>
        <taxon>Eukaryota</taxon>
        <taxon>Fungi</taxon>
        <taxon>Dikarya</taxon>
        <taxon>Ascomycota</taxon>
        <taxon>Taphrinomycotina</taxon>
        <taxon>Pneumocystomycetes</taxon>
        <taxon>Pneumocystaceae</taxon>
        <taxon>Pneumocystis</taxon>
    </lineage>
</organism>
<feature type="region of interest" description="Disordered" evidence="2">
    <location>
        <begin position="636"/>
        <end position="683"/>
    </location>
</feature>
<keyword evidence="1" id="KW-0175">Coiled coil</keyword>
<feature type="non-terminal residue" evidence="4">
    <location>
        <position position="883"/>
    </location>
</feature>
<dbReference type="Pfam" id="PF12373">
    <property type="entry name" value="Msg2_C"/>
    <property type="match status" value="1"/>
</dbReference>
<evidence type="ECO:0000313" key="4">
    <source>
        <dbReference type="EMBL" id="KTW25446.1"/>
    </source>
</evidence>
<feature type="domain" description="Major surface glycoprotein 2 C-terminal" evidence="3">
    <location>
        <begin position="686"/>
        <end position="715"/>
    </location>
</feature>
<dbReference type="Pfam" id="PF02349">
    <property type="entry name" value="MSG"/>
    <property type="match status" value="4"/>
</dbReference>
<dbReference type="AlphaFoldDB" id="A0A0W4ZAQ6"/>
<dbReference type="InterPro" id="IPR003330">
    <property type="entry name" value="MSG"/>
</dbReference>
<feature type="coiled-coil region" evidence="1">
    <location>
        <begin position="583"/>
        <end position="624"/>
    </location>
</feature>
<evidence type="ECO:0000259" key="3">
    <source>
        <dbReference type="Pfam" id="PF12373"/>
    </source>
</evidence>
<proteinExistence type="predicted"/>